<protein>
    <recommendedName>
        <fullName evidence="4">EGF-like domain-containing protein</fullName>
    </recommendedName>
</protein>
<feature type="signal peptide" evidence="1">
    <location>
        <begin position="1"/>
        <end position="21"/>
    </location>
</feature>
<name>A0A2G5CK46_AQUCA</name>
<evidence type="ECO:0000313" key="3">
    <source>
        <dbReference type="Proteomes" id="UP000230069"/>
    </source>
</evidence>
<reference evidence="2 3" key="1">
    <citation type="submission" date="2017-09" db="EMBL/GenBank/DDBJ databases">
        <title>WGS assembly of Aquilegia coerulea Goldsmith.</title>
        <authorList>
            <person name="Hodges S."/>
            <person name="Kramer E."/>
            <person name="Nordborg M."/>
            <person name="Tomkins J."/>
            <person name="Borevitz J."/>
            <person name="Derieg N."/>
            <person name="Yan J."/>
            <person name="Mihaltcheva S."/>
            <person name="Hayes R.D."/>
            <person name="Rokhsar D."/>
        </authorList>
    </citation>
    <scope>NUCLEOTIDE SEQUENCE [LARGE SCALE GENOMIC DNA]</scope>
    <source>
        <strain evidence="3">cv. Goldsmith</strain>
    </source>
</reference>
<sequence>MAFYHLILFVALLLVLQPIAAHDGPDHNSTTYLKTLCEDVECGKGTCNASLDYAFNFICECEPGWKQTRDDEDDDDKDRFGGRRFQPCIYPNCTMNYSCGEAPPPTPNVEEPPPKNISFYDPCYWAYCGDGSCTATRGHGFKCDCRPGFRNLMNVTSFPCFSDCVIGSDCARLGITLSNETAVSSPNSPSNYASSIMPSFLWLILLMVPVAMAP</sequence>
<evidence type="ECO:0008006" key="4">
    <source>
        <dbReference type="Google" id="ProtNLM"/>
    </source>
</evidence>
<evidence type="ECO:0000313" key="2">
    <source>
        <dbReference type="EMBL" id="PIA31654.1"/>
    </source>
</evidence>
<dbReference type="PANTHER" id="PTHR33881">
    <property type="entry name" value="NEUROGENIC LOCUS NOTCH-LIKE PROTEIN"/>
    <property type="match status" value="1"/>
</dbReference>
<dbReference type="STRING" id="218851.A0A2G5CK46"/>
<dbReference type="InParanoid" id="A0A2G5CK46"/>
<organism evidence="2 3">
    <name type="scientific">Aquilegia coerulea</name>
    <name type="common">Rocky mountain columbine</name>
    <dbReference type="NCBI Taxonomy" id="218851"/>
    <lineage>
        <taxon>Eukaryota</taxon>
        <taxon>Viridiplantae</taxon>
        <taxon>Streptophyta</taxon>
        <taxon>Embryophyta</taxon>
        <taxon>Tracheophyta</taxon>
        <taxon>Spermatophyta</taxon>
        <taxon>Magnoliopsida</taxon>
        <taxon>Ranunculales</taxon>
        <taxon>Ranunculaceae</taxon>
        <taxon>Thalictroideae</taxon>
        <taxon>Aquilegia</taxon>
    </lineage>
</organism>
<feature type="chain" id="PRO_5013639967" description="EGF-like domain-containing protein" evidence="1">
    <location>
        <begin position="22"/>
        <end position="214"/>
    </location>
</feature>
<dbReference type="PANTHER" id="PTHR33881:SF10">
    <property type="entry name" value="SLIT HOMOLOG 2 PROTEIN-LIKE"/>
    <property type="match status" value="1"/>
</dbReference>
<gene>
    <name evidence="2" type="ORF">AQUCO_04900154v1</name>
</gene>
<dbReference type="Proteomes" id="UP000230069">
    <property type="component" value="Unassembled WGS sequence"/>
</dbReference>
<keyword evidence="3" id="KW-1185">Reference proteome</keyword>
<proteinExistence type="predicted"/>
<dbReference type="EMBL" id="KZ305066">
    <property type="protein sequence ID" value="PIA31654.1"/>
    <property type="molecule type" value="Genomic_DNA"/>
</dbReference>
<dbReference type="OrthoDB" id="1914642at2759"/>
<keyword evidence="1" id="KW-0732">Signal</keyword>
<dbReference type="AlphaFoldDB" id="A0A2G5CK46"/>
<accession>A0A2G5CK46</accession>
<evidence type="ECO:0000256" key="1">
    <source>
        <dbReference type="SAM" id="SignalP"/>
    </source>
</evidence>